<reference evidence="3 4" key="1">
    <citation type="submission" date="2011-10" db="EMBL/GenBank/DDBJ databases">
        <authorList>
            <person name="Genoscope - CEA"/>
        </authorList>
    </citation>
    <scope>NUCLEOTIDE SEQUENCE [LARGE SCALE GENOMIC DNA]</scope>
    <source>
        <strain evidence="3 4">RCC 1105</strain>
    </source>
</reference>
<dbReference type="AlphaFoldDB" id="K8EI69"/>
<feature type="region of interest" description="Disordered" evidence="1">
    <location>
        <begin position="358"/>
        <end position="406"/>
    </location>
</feature>
<dbReference type="EMBL" id="FO082271">
    <property type="protein sequence ID" value="CCO17847.1"/>
    <property type="molecule type" value="Genomic_DNA"/>
</dbReference>
<feature type="region of interest" description="Disordered" evidence="1">
    <location>
        <begin position="659"/>
        <end position="710"/>
    </location>
</feature>
<protein>
    <submittedName>
        <fullName evidence="3">Unnamed protein product</fullName>
    </submittedName>
</protein>
<feature type="transmembrane region" description="Helical" evidence="2">
    <location>
        <begin position="556"/>
        <end position="581"/>
    </location>
</feature>
<feature type="compositionally biased region" description="Low complexity" evidence="1">
    <location>
        <begin position="386"/>
        <end position="397"/>
    </location>
</feature>
<keyword evidence="2" id="KW-0472">Membrane</keyword>
<feature type="transmembrane region" description="Helical" evidence="2">
    <location>
        <begin position="587"/>
        <end position="609"/>
    </location>
</feature>
<proteinExistence type="predicted"/>
<feature type="compositionally biased region" description="Low complexity" evidence="1">
    <location>
        <begin position="317"/>
        <end position="331"/>
    </location>
</feature>
<dbReference type="KEGG" id="bpg:Bathy08g04580"/>
<feature type="region of interest" description="Disordered" evidence="1">
    <location>
        <begin position="175"/>
        <end position="212"/>
    </location>
</feature>
<keyword evidence="2" id="KW-1133">Transmembrane helix</keyword>
<feature type="compositionally biased region" description="Low complexity" evidence="1">
    <location>
        <begin position="664"/>
        <end position="685"/>
    </location>
</feature>
<feature type="compositionally biased region" description="Low complexity" evidence="1">
    <location>
        <begin position="179"/>
        <end position="190"/>
    </location>
</feature>
<evidence type="ECO:0000256" key="1">
    <source>
        <dbReference type="SAM" id="MobiDB-lite"/>
    </source>
</evidence>
<accession>K8EI69</accession>
<feature type="compositionally biased region" description="Basic and acidic residues" evidence="1">
    <location>
        <begin position="691"/>
        <end position="710"/>
    </location>
</feature>
<keyword evidence="2" id="KW-0812">Transmembrane</keyword>
<feature type="region of interest" description="Disordered" evidence="1">
    <location>
        <begin position="287"/>
        <end position="336"/>
    </location>
</feature>
<feature type="compositionally biased region" description="Basic and acidic residues" evidence="1">
    <location>
        <begin position="374"/>
        <end position="385"/>
    </location>
</feature>
<dbReference type="Proteomes" id="UP000198341">
    <property type="component" value="Chromosome 8"/>
</dbReference>
<gene>
    <name evidence="3" type="ORF">Bathy08g04580</name>
</gene>
<evidence type="ECO:0000313" key="3">
    <source>
        <dbReference type="EMBL" id="CCO17847.1"/>
    </source>
</evidence>
<evidence type="ECO:0000256" key="2">
    <source>
        <dbReference type="SAM" id="Phobius"/>
    </source>
</evidence>
<organism evidence="3 4">
    <name type="scientific">Bathycoccus prasinos</name>
    <dbReference type="NCBI Taxonomy" id="41875"/>
    <lineage>
        <taxon>Eukaryota</taxon>
        <taxon>Viridiplantae</taxon>
        <taxon>Chlorophyta</taxon>
        <taxon>Mamiellophyceae</taxon>
        <taxon>Mamiellales</taxon>
        <taxon>Bathycoccaceae</taxon>
        <taxon>Bathycoccus</taxon>
    </lineage>
</organism>
<evidence type="ECO:0000313" key="4">
    <source>
        <dbReference type="Proteomes" id="UP000198341"/>
    </source>
</evidence>
<keyword evidence="4" id="KW-1185">Reference proteome</keyword>
<sequence>MDAIVKLVEMNSRNPWSQITSEKMFLSFLQGANVHNCAGFFVKSSSEDDDSVTKKIITVLPNSVPISCLPTGAMKLSVDLDVEDSVLDVLRSDEGETNEGESYIDTLRLLILVCLRTEASVEEKLSMTFRKMEQKRGFGVTLEHVKEWIEDCEVVIGSEMKSYMRKERENGLMEERDANSNNNNNNNNNNKIERSASATRRKRMSLSLGELKKKEESTTHSLRWMRGKMEAHFQKYFKTHGVAMDFVAFTETVSEILEMWSTEALDSVERAFKETKSYDSFNEKIERAEALGGSGSSTTTSGGPGEHRRQNSGNKHLLLSGRSVGSSSGSSNKKLNRAPSIIETVAKTLKKGVESTVISREGSLREPSNSMSLTHHERALSDDRLSNLSNRSLPRSPTLSRQDSGSELIYAKQPISPTYSKDNLLSTAGVGGGGGGGGAFGMNPNTIVSYLPQQYRHVIDGAFDALGMSTKAHGGFATQEGEHVNDNYYYEEDFEDDDADSAHMTEAQKRRRDLKSELFESEQEFIDVEKQQEGIFEDSTWHRLVAFFREVTIRLFLYNVVKLLLIIALLAGDAALCMFVVNRFGVVSGLGVVVIINLGFAGIFTYSMLKFQKREKGLRNMEFGHNWVRQTDHILQGNNTVVNSALKAAETAQKVESMKDKFVSSPNANTNTNNKSSSQEQKQQQHSPMKKKNDPVNKSRERFESAHEYL</sequence>
<dbReference type="RefSeq" id="XP_007511726.1">
    <property type="nucleotide sequence ID" value="XM_007511664.1"/>
</dbReference>
<name>K8EI69_9CHLO</name>
<dbReference type="GeneID" id="19014437"/>